<feature type="transmembrane region" description="Helical" evidence="1">
    <location>
        <begin position="241"/>
        <end position="258"/>
    </location>
</feature>
<comment type="caution">
    <text evidence="2">The sequence shown here is derived from an EMBL/GenBank/DDBJ whole genome shotgun (WGS) entry which is preliminary data.</text>
</comment>
<keyword evidence="3" id="KW-1185">Reference proteome</keyword>
<evidence type="ECO:0000313" key="3">
    <source>
        <dbReference type="Proteomes" id="UP001500503"/>
    </source>
</evidence>
<keyword evidence="1" id="KW-1133">Transmembrane helix</keyword>
<proteinExistence type="predicted"/>
<dbReference type="EMBL" id="BAABHF010000088">
    <property type="protein sequence ID" value="GAA4522460.1"/>
    <property type="molecule type" value="Genomic_DNA"/>
</dbReference>
<sequence length="336" mass="35594">MSLTSIIERRKAQRRYFATDGPAHAISRRLHTSADPATRAGLLDALADIDAELARQHPAAWGPDPIEHENGRDMAESLASSASLLRHLADTERAVAAASWTPARDLKAGGRIWCEDRWAGLQTVTTGSGPVPGVVHAHIGPHGPTRVFGENDLVRTGGPDLTFVDVAATFGPAVSIAEITLWTELSLTADRDARAELIDQIADHAARRVGGQAAESLVSMAVAERDVAAGAIDAPHPQMPSRASIAVFFVVIGAMLVIPSHPVWALIALGLLLVGAAAGLVISAVGLRPDWATVWSCEQTGERLGSAAHVRAQAARCRPGSWRILPRIVRRTDATT</sequence>
<dbReference type="Proteomes" id="UP001500503">
    <property type="component" value="Unassembled WGS sequence"/>
</dbReference>
<reference evidence="3" key="1">
    <citation type="journal article" date="2019" name="Int. J. Syst. Evol. Microbiol.">
        <title>The Global Catalogue of Microorganisms (GCM) 10K type strain sequencing project: providing services to taxonomists for standard genome sequencing and annotation.</title>
        <authorList>
            <consortium name="The Broad Institute Genomics Platform"/>
            <consortium name="The Broad Institute Genome Sequencing Center for Infectious Disease"/>
            <person name="Wu L."/>
            <person name="Ma J."/>
        </authorList>
    </citation>
    <scope>NUCLEOTIDE SEQUENCE [LARGE SCALE GENOMIC DNA]</scope>
    <source>
        <strain evidence="3">JCM 17933</strain>
    </source>
</reference>
<gene>
    <name evidence="2" type="ORF">GCM10023191_101710</name>
</gene>
<dbReference type="RefSeq" id="WP_345475875.1">
    <property type="nucleotide sequence ID" value="NZ_BAABHF010000088.1"/>
</dbReference>
<evidence type="ECO:0000313" key="2">
    <source>
        <dbReference type="EMBL" id="GAA4522460.1"/>
    </source>
</evidence>
<evidence type="ECO:0000256" key="1">
    <source>
        <dbReference type="SAM" id="Phobius"/>
    </source>
</evidence>
<keyword evidence="1" id="KW-0812">Transmembrane</keyword>
<protein>
    <submittedName>
        <fullName evidence="2">Uncharacterized protein</fullName>
    </submittedName>
</protein>
<feature type="transmembrane region" description="Helical" evidence="1">
    <location>
        <begin position="264"/>
        <end position="287"/>
    </location>
</feature>
<organism evidence="2 3">
    <name type="scientific">Actinoallomurus oryzae</name>
    <dbReference type="NCBI Taxonomy" id="502180"/>
    <lineage>
        <taxon>Bacteria</taxon>
        <taxon>Bacillati</taxon>
        <taxon>Actinomycetota</taxon>
        <taxon>Actinomycetes</taxon>
        <taxon>Streptosporangiales</taxon>
        <taxon>Thermomonosporaceae</taxon>
        <taxon>Actinoallomurus</taxon>
    </lineage>
</organism>
<accession>A0ABP8R9Z1</accession>
<keyword evidence="1" id="KW-0472">Membrane</keyword>
<name>A0ABP8R9Z1_9ACTN</name>